<dbReference type="Pfam" id="PF22458">
    <property type="entry name" value="RsmF-B_ferredox"/>
    <property type="match status" value="1"/>
</dbReference>
<dbReference type="GO" id="GO:0070475">
    <property type="term" value="P:rRNA base methylation"/>
    <property type="evidence" value="ECO:0007669"/>
    <property type="project" value="TreeGrafter"/>
</dbReference>
<feature type="compositionally biased region" description="Acidic residues" evidence="11">
    <location>
        <begin position="128"/>
        <end position="178"/>
    </location>
</feature>
<dbReference type="GO" id="GO:0009383">
    <property type="term" value="F:rRNA (cytosine-C5-)-methyltransferase activity"/>
    <property type="evidence" value="ECO:0007669"/>
    <property type="project" value="TreeGrafter"/>
</dbReference>
<dbReference type="PANTHER" id="PTHR22807">
    <property type="entry name" value="NOP2 YEAST -RELATED NOL1/NOP2/FMU SUN DOMAIN-CONTAINING"/>
    <property type="match status" value="1"/>
</dbReference>
<dbReference type="Gene3D" id="3.40.50.150">
    <property type="entry name" value="Vaccinia Virus protein VP39"/>
    <property type="match status" value="1"/>
</dbReference>
<feature type="binding site" evidence="10">
    <location>
        <begin position="410"/>
        <end position="416"/>
    </location>
    <ligand>
        <name>S-adenosyl-L-methionine</name>
        <dbReference type="ChEBI" id="CHEBI:59789"/>
    </ligand>
</feature>
<evidence type="ECO:0000256" key="9">
    <source>
        <dbReference type="ARBA" id="ARBA00082314"/>
    </source>
</evidence>
<evidence type="ECO:0000256" key="5">
    <source>
        <dbReference type="ARBA" id="ARBA00022679"/>
    </source>
</evidence>
<evidence type="ECO:0000313" key="13">
    <source>
        <dbReference type="EMBL" id="RKO97616.1"/>
    </source>
</evidence>
<dbReference type="SUPFAM" id="SSF53335">
    <property type="entry name" value="S-adenosyl-L-methionine-dependent methyltransferases"/>
    <property type="match status" value="1"/>
</dbReference>
<feature type="compositionally biased region" description="Acidic residues" evidence="11">
    <location>
        <begin position="38"/>
        <end position="65"/>
    </location>
</feature>
<dbReference type="NCBIfam" id="TIGR00446">
    <property type="entry name" value="nop2p"/>
    <property type="match status" value="1"/>
</dbReference>
<dbReference type="InterPro" id="IPR029063">
    <property type="entry name" value="SAM-dependent_MTases_sf"/>
</dbReference>
<evidence type="ECO:0000259" key="12">
    <source>
        <dbReference type="PROSITE" id="PS51686"/>
    </source>
</evidence>
<dbReference type="Proteomes" id="UP000268535">
    <property type="component" value="Unassembled WGS sequence"/>
</dbReference>
<dbReference type="Proteomes" id="UP000274922">
    <property type="component" value="Unassembled WGS sequence"/>
</dbReference>
<feature type="domain" description="SAM-dependent MTase RsmB/NOP-type" evidence="12">
    <location>
        <begin position="319"/>
        <end position="606"/>
    </location>
</feature>
<feature type="compositionally biased region" description="Acidic residues" evidence="11">
    <location>
        <begin position="187"/>
        <end position="201"/>
    </location>
</feature>
<feature type="non-terminal residue" evidence="14">
    <location>
        <position position="611"/>
    </location>
</feature>
<dbReference type="InterPro" id="IPR049560">
    <property type="entry name" value="MeTrfase_RsmB-F_NOP2_cat"/>
</dbReference>
<feature type="region of interest" description="Disordered" evidence="11">
    <location>
        <begin position="1"/>
        <end position="201"/>
    </location>
</feature>
<dbReference type="InterPro" id="IPR023267">
    <property type="entry name" value="RCMT"/>
</dbReference>
<dbReference type="InterPro" id="IPR023273">
    <property type="entry name" value="RCMT_NOP2"/>
</dbReference>
<proteinExistence type="inferred from homology"/>
<dbReference type="FunFam" id="3.30.70.1170:FF:000001">
    <property type="entry name" value="Ribosomal RNA methyltransferase Nop2"/>
    <property type="match status" value="1"/>
</dbReference>
<comment type="similarity">
    <text evidence="2 10">Belongs to the class I-like SAM-binding methyltransferase superfamily. RsmB/NOP family.</text>
</comment>
<reference evidence="14" key="2">
    <citation type="submission" date="2018-04" db="EMBL/GenBank/DDBJ databases">
        <title>Leveraging single-cell genomics to expand the Fungal Tree of Life.</title>
        <authorList>
            <consortium name="DOE Joint Genome Institute"/>
            <person name="Ahrendt S.R."/>
            <person name="Quandt C.A."/>
            <person name="Ciobanu D."/>
            <person name="Clum A."/>
            <person name="Salamov A."/>
            <person name="Andreopoulos B."/>
            <person name="Cheng J.-F."/>
            <person name="Woyke T."/>
            <person name="Pelin A."/>
            <person name="Henrissat B."/>
            <person name="Benny G.L."/>
            <person name="Smith M.E."/>
            <person name="James T.Y."/>
            <person name="Grigoriev I.V."/>
        </authorList>
    </citation>
    <scope>NUCLEOTIDE SEQUENCE</scope>
    <source>
        <strain evidence="14">ATCC 52028</strain>
    </source>
</reference>
<evidence type="ECO:0000256" key="7">
    <source>
        <dbReference type="ARBA" id="ARBA00022884"/>
    </source>
</evidence>
<dbReference type="Gene3D" id="3.30.70.1170">
    <property type="entry name" value="Sun protein, domain 3"/>
    <property type="match status" value="1"/>
</dbReference>
<dbReference type="InterPro" id="IPR054728">
    <property type="entry name" value="RsmB-like_ferredoxin"/>
</dbReference>
<dbReference type="EMBL" id="ML009212">
    <property type="protein sequence ID" value="RKO97616.1"/>
    <property type="molecule type" value="Genomic_DNA"/>
</dbReference>
<evidence type="ECO:0000256" key="2">
    <source>
        <dbReference type="ARBA" id="ARBA00007494"/>
    </source>
</evidence>
<dbReference type="GO" id="GO:0000470">
    <property type="term" value="P:maturation of LSU-rRNA"/>
    <property type="evidence" value="ECO:0007669"/>
    <property type="project" value="TreeGrafter"/>
</dbReference>
<accession>A0A4P9XC95</accession>
<dbReference type="InterPro" id="IPR001678">
    <property type="entry name" value="MeTrfase_RsmB-F_NOP2_dom"/>
</dbReference>
<dbReference type="InterPro" id="IPR018314">
    <property type="entry name" value="RsmB/NOL1/NOP2-like_CS"/>
</dbReference>
<dbReference type="STRING" id="1555241.A0A4P9XC95"/>
<feature type="binding site" evidence="10">
    <location>
        <position position="478"/>
    </location>
    <ligand>
        <name>S-adenosyl-L-methionine</name>
        <dbReference type="ChEBI" id="CHEBI:59789"/>
    </ligand>
</feature>
<dbReference type="PRINTS" id="PR02008">
    <property type="entry name" value="RCMTFAMILY"/>
</dbReference>
<keyword evidence="16" id="KW-1185">Reference proteome</keyword>
<gene>
    <name evidence="13" type="ORF">CAUPRSCDRAFT_6256</name>
    <name evidence="14" type="ORF">CXG81DRAFT_10017</name>
</gene>
<evidence type="ECO:0000313" key="15">
    <source>
        <dbReference type="Proteomes" id="UP000268535"/>
    </source>
</evidence>
<keyword evidence="6 10" id="KW-0949">S-adenosyl-L-methionine</keyword>
<evidence type="ECO:0000256" key="3">
    <source>
        <dbReference type="ARBA" id="ARBA00022517"/>
    </source>
</evidence>
<dbReference type="EMBL" id="ML014129">
    <property type="protein sequence ID" value="RKP03067.1"/>
    <property type="molecule type" value="Genomic_DNA"/>
</dbReference>
<dbReference type="AlphaFoldDB" id="A0A4P9XC95"/>
<dbReference type="PROSITE" id="PS01153">
    <property type="entry name" value="NOL1_NOP2_SUN"/>
    <property type="match status" value="1"/>
</dbReference>
<dbReference type="PRINTS" id="PR02012">
    <property type="entry name" value="RCMTNOP2"/>
</dbReference>
<name>A0A4P9XC95_9FUNG</name>
<evidence type="ECO:0000313" key="16">
    <source>
        <dbReference type="Proteomes" id="UP000274922"/>
    </source>
</evidence>
<keyword evidence="4 10" id="KW-0489">Methyltransferase</keyword>
<dbReference type="PANTHER" id="PTHR22807:SF30">
    <property type="entry name" value="28S RRNA (CYTOSINE(4447)-C(5))-METHYLTRANSFERASE-RELATED"/>
    <property type="match status" value="1"/>
</dbReference>
<evidence type="ECO:0000256" key="8">
    <source>
        <dbReference type="ARBA" id="ARBA00023242"/>
    </source>
</evidence>
<dbReference type="InterPro" id="IPR011023">
    <property type="entry name" value="Nop2p"/>
</dbReference>
<sequence>MGKYVFAVTRQQPLDEDDLWSASDSESADAAAATAAGDDSDEEIIDNDDESVVDTDVEEDAEEDAAVVAPEGAATFADDDFDLPSELEDEDDEAGDDDEARPKASASGFLSAEDGEAEYDSPAQAVESDSDSEAAEAEAAEEDSEQEDSEQEDSEQEDSEQEEASEEEDSDDEEEEEQTAAKNMLSDSDDGSVTDSDADSDADLLPIEKDAKALDEQIAQEEQEDAADIQTNIASFPALQEQDDIAAGKLTGDSIFGARDRIQEVLRILNNFKTLRDPKIDRCDYVARLHADLKAVYNYNDFLLELLAHLFNEQELVAFLEASDSPRPMVIRTNTLKTRRKDLAQALVDRGVNCENVPWNKVALQIFDSPVPIGATPEYLAGHYILQGASSMLPVMALAPQEGERVLDMAAAPGGKTTHIGALLKNSGMVVANDVNAARCRSLMANVHRLGVRNCVVTNVEGQAIPRMLGGFDRVLLDAPCSGTGVISKDPTVKMSRDAINIAHTSHMQRQLLLAAIDAVDAHSKTGGVIVYSTCSVATEENERVVEYALTMRPNVRLVETGLEFGTPGFTRFRGRQFSDSMKLTRRFYPHVHNMDGFYVAKFRKVSNVVP</sequence>
<keyword evidence="3" id="KW-0690">Ribosome biogenesis</keyword>
<comment type="subcellular location">
    <subcellularLocation>
        <location evidence="1">Nucleus</location>
        <location evidence="1">Nucleolus</location>
    </subcellularLocation>
</comment>
<evidence type="ECO:0000256" key="1">
    <source>
        <dbReference type="ARBA" id="ARBA00004604"/>
    </source>
</evidence>
<dbReference type="OrthoDB" id="427002at2759"/>
<comment type="caution">
    <text evidence="10">Lacks conserved residue(s) required for the propagation of feature annotation.</text>
</comment>
<feature type="binding site" evidence="10">
    <location>
        <position position="434"/>
    </location>
    <ligand>
        <name>S-adenosyl-L-methionine</name>
        <dbReference type="ChEBI" id="CHEBI:59789"/>
    </ligand>
</feature>
<reference evidence="15 16" key="1">
    <citation type="journal article" date="2018" name="Nat. Microbiol.">
        <title>Leveraging single-cell genomics to expand the fungal tree of life.</title>
        <authorList>
            <person name="Ahrendt S.R."/>
            <person name="Quandt C.A."/>
            <person name="Ciobanu D."/>
            <person name="Clum A."/>
            <person name="Salamov A."/>
            <person name="Andreopoulos B."/>
            <person name="Cheng J.F."/>
            <person name="Woyke T."/>
            <person name="Pelin A."/>
            <person name="Henrissat B."/>
            <person name="Reynolds N.K."/>
            <person name="Benny G.L."/>
            <person name="Smith M.E."/>
            <person name="James T.Y."/>
            <person name="Grigoriev I.V."/>
        </authorList>
    </citation>
    <scope>NUCLEOTIDE SEQUENCE [LARGE SCALE GENOMIC DNA]</scope>
    <source>
        <strain evidence="15 16">ATCC 52028</strain>
    </source>
</reference>
<keyword evidence="7 10" id="KW-0694">RNA-binding</keyword>
<dbReference type="GO" id="GO:0003723">
    <property type="term" value="F:RNA binding"/>
    <property type="evidence" value="ECO:0007669"/>
    <property type="project" value="UniProtKB-UniRule"/>
</dbReference>
<evidence type="ECO:0000313" key="14">
    <source>
        <dbReference type="EMBL" id="RKP03067.1"/>
    </source>
</evidence>
<evidence type="ECO:0000256" key="10">
    <source>
        <dbReference type="PROSITE-ProRule" id="PRU01023"/>
    </source>
</evidence>
<keyword evidence="5 10" id="KW-0808">Transferase</keyword>
<dbReference type="PROSITE" id="PS51686">
    <property type="entry name" value="SAM_MT_RSMB_NOP"/>
    <property type="match status" value="1"/>
</dbReference>
<organism evidence="14 16">
    <name type="scientific">Caulochytrium protostelioides</name>
    <dbReference type="NCBI Taxonomy" id="1555241"/>
    <lineage>
        <taxon>Eukaryota</taxon>
        <taxon>Fungi</taxon>
        <taxon>Fungi incertae sedis</taxon>
        <taxon>Chytridiomycota</taxon>
        <taxon>Chytridiomycota incertae sedis</taxon>
        <taxon>Chytridiomycetes</taxon>
        <taxon>Caulochytriales</taxon>
        <taxon>Caulochytriaceae</taxon>
        <taxon>Caulochytrium</taxon>
    </lineage>
</organism>
<evidence type="ECO:0000256" key="4">
    <source>
        <dbReference type="ARBA" id="ARBA00022603"/>
    </source>
</evidence>
<keyword evidence="8" id="KW-0539">Nucleus</keyword>
<feature type="active site" description="Nucleophile" evidence="10">
    <location>
        <position position="535"/>
    </location>
</feature>
<protein>
    <recommendedName>
        <fullName evidence="9">Nucleolar protein 2</fullName>
    </recommendedName>
</protein>
<feature type="compositionally biased region" description="Acidic residues" evidence="11">
    <location>
        <begin position="77"/>
        <end position="99"/>
    </location>
</feature>
<evidence type="ECO:0000256" key="6">
    <source>
        <dbReference type="ARBA" id="ARBA00022691"/>
    </source>
</evidence>
<dbReference type="GO" id="GO:0005730">
    <property type="term" value="C:nucleolus"/>
    <property type="evidence" value="ECO:0007669"/>
    <property type="project" value="UniProtKB-SubCell"/>
</dbReference>
<evidence type="ECO:0000256" key="11">
    <source>
        <dbReference type="SAM" id="MobiDB-lite"/>
    </source>
</evidence>
<reference evidence="13" key="3">
    <citation type="submission" date="2018-08" db="EMBL/GenBank/DDBJ databases">
        <title>Leveraging single-cell genomics to expand the Fungal Tree of Life.</title>
        <authorList>
            <consortium name="DOE Joint Genome Institute"/>
            <person name="Ahrendt S.R."/>
            <person name="Quandt C.A."/>
            <person name="Ciobanu D."/>
            <person name="Clum A."/>
            <person name="Salamov A."/>
            <person name="Andreopoulos B."/>
            <person name="Cheng J.-F."/>
            <person name="Woyke T."/>
            <person name="Pelin A."/>
            <person name="Henrissat B."/>
            <person name="Reynolds N."/>
            <person name="Benny G.L."/>
            <person name="Smith M.E."/>
            <person name="James T.Y."/>
            <person name="Grigoriev I.V."/>
        </authorList>
    </citation>
    <scope>NUCLEOTIDE SEQUENCE</scope>
    <source>
        <strain evidence="13">ATCC 52028</strain>
    </source>
</reference>
<feature type="compositionally biased region" description="Low complexity" evidence="11">
    <location>
        <begin position="20"/>
        <end position="37"/>
    </location>
</feature>
<dbReference type="Pfam" id="PF01189">
    <property type="entry name" value="Methyltr_RsmB-F"/>
    <property type="match status" value="1"/>
</dbReference>